<dbReference type="RefSeq" id="WP_148590311.1">
    <property type="nucleotide sequence ID" value="NZ_CP042997.1"/>
</dbReference>
<evidence type="ECO:0000313" key="2">
    <source>
        <dbReference type="EMBL" id="QEH31669.1"/>
    </source>
</evidence>
<organism evidence="2 3">
    <name type="scientific">Aquisphaera giovannonii</name>
    <dbReference type="NCBI Taxonomy" id="406548"/>
    <lineage>
        <taxon>Bacteria</taxon>
        <taxon>Pseudomonadati</taxon>
        <taxon>Planctomycetota</taxon>
        <taxon>Planctomycetia</taxon>
        <taxon>Isosphaerales</taxon>
        <taxon>Isosphaeraceae</taxon>
        <taxon>Aquisphaera</taxon>
    </lineage>
</organism>
<feature type="region of interest" description="Disordered" evidence="1">
    <location>
        <begin position="91"/>
        <end position="257"/>
    </location>
</feature>
<keyword evidence="3" id="KW-1185">Reference proteome</keyword>
<reference evidence="2 3" key="1">
    <citation type="submission" date="2019-08" db="EMBL/GenBank/DDBJ databases">
        <title>Deep-cultivation of Planctomycetes and their phenomic and genomic characterization uncovers novel biology.</title>
        <authorList>
            <person name="Wiegand S."/>
            <person name="Jogler M."/>
            <person name="Boedeker C."/>
            <person name="Pinto D."/>
            <person name="Vollmers J."/>
            <person name="Rivas-Marin E."/>
            <person name="Kohn T."/>
            <person name="Peeters S.H."/>
            <person name="Heuer A."/>
            <person name="Rast P."/>
            <person name="Oberbeckmann S."/>
            <person name="Bunk B."/>
            <person name="Jeske O."/>
            <person name="Meyerdierks A."/>
            <person name="Storesund J.E."/>
            <person name="Kallscheuer N."/>
            <person name="Luecker S."/>
            <person name="Lage O.M."/>
            <person name="Pohl T."/>
            <person name="Merkel B.J."/>
            <person name="Hornburger P."/>
            <person name="Mueller R.-W."/>
            <person name="Bruemmer F."/>
            <person name="Labrenz M."/>
            <person name="Spormann A.M."/>
            <person name="Op den Camp H."/>
            <person name="Overmann J."/>
            <person name="Amann R."/>
            <person name="Jetten M.S.M."/>
            <person name="Mascher T."/>
            <person name="Medema M.H."/>
            <person name="Devos D.P."/>
            <person name="Kaster A.-K."/>
            <person name="Ovreas L."/>
            <person name="Rohde M."/>
            <person name="Galperin M.Y."/>
            <person name="Jogler C."/>
        </authorList>
    </citation>
    <scope>NUCLEOTIDE SEQUENCE [LARGE SCALE GENOMIC DNA]</scope>
    <source>
        <strain evidence="2 3">OJF2</strain>
    </source>
</reference>
<feature type="region of interest" description="Disordered" evidence="1">
    <location>
        <begin position="1"/>
        <end position="20"/>
    </location>
</feature>
<dbReference type="OrthoDB" id="272714at2"/>
<dbReference type="Proteomes" id="UP000324233">
    <property type="component" value="Chromosome"/>
</dbReference>
<evidence type="ECO:0000256" key="1">
    <source>
        <dbReference type="SAM" id="MobiDB-lite"/>
    </source>
</evidence>
<feature type="compositionally biased region" description="Low complexity" evidence="1">
    <location>
        <begin position="153"/>
        <end position="245"/>
    </location>
</feature>
<dbReference type="AlphaFoldDB" id="A0A5B9VUA6"/>
<accession>A0A5B9VUA6</accession>
<dbReference type="EMBL" id="CP042997">
    <property type="protein sequence ID" value="QEH31669.1"/>
    <property type="molecule type" value="Genomic_DNA"/>
</dbReference>
<gene>
    <name evidence="2" type="ORF">OJF2_01340</name>
</gene>
<sequence>MSHDFAASHSASSQKTARRKVTFQTTIEDLEGRVLMSAAAARLRAAQAHVRVMRQPKVRVHLTRAQLLAARRAAQMPVINVTPNINVSTNVAGSTSSSTSTPSVSYVPATSSGGASTTGTKTAAALTTTGGQAAASNPSAGSSNTQTWPANVASSNPSSTTPGSSSSNASPGSAAAGTTTTAGSTTGNAGSASNAGSTTTGGTTSNSGSTTTGSTAGNAGSTTTGSTTSNAGSASNAGSTTTTTSPPTPPAPTFADGTLIVNDQSGVISEYSGGQGHLISTPVQQAMGIQPGQLTTVKAADFDRIPMGNDYFPDGMYLRNADTNEISRYAAGAFHVVSTPVVNKLGLNASNTVTLTSAQYNKVAKSSDYFPEGMLVQNAQTNEVDIYAAGQRHWISAQVAAKMNLAPSQYTVISADQFNAIPRGKDYFPDGTYLQNQTNGEVSLYSGGVNRVISSPVALVMGLNSSQWISVSASQYNSITKGDPYYPEGIFISNKATGEIDQFAGGQRHWVSAEAYAALKLPGGQIAALGADQFNAIPVGSNFVPPTTTPKSNA</sequence>
<name>A0A5B9VUA6_9BACT</name>
<evidence type="ECO:0000313" key="3">
    <source>
        <dbReference type="Proteomes" id="UP000324233"/>
    </source>
</evidence>
<dbReference type="KEGG" id="agv:OJF2_01340"/>
<feature type="compositionally biased region" description="Low complexity" evidence="1">
    <location>
        <begin position="91"/>
        <end position="143"/>
    </location>
</feature>
<protein>
    <submittedName>
        <fullName evidence="2">Uncharacterized protein</fullName>
    </submittedName>
</protein>
<proteinExistence type="predicted"/>